<accession>A0A151Y123</accession>
<comment type="caution">
    <text evidence="1">The sequence shown here is derived from an EMBL/GenBank/DDBJ whole genome shotgun (WGS) entry which is preliminary data.</text>
</comment>
<name>A0A151Y123_9GAMM</name>
<dbReference type="AlphaFoldDB" id="A0A151Y123"/>
<gene>
    <name evidence="1" type="ORF">AZH43_02535</name>
</gene>
<proteinExistence type="predicted"/>
<protein>
    <submittedName>
        <fullName evidence="1">Uncharacterized protein</fullName>
    </submittedName>
</protein>
<reference evidence="1 2" key="1">
    <citation type="submission" date="2016-03" db="EMBL/GenBank/DDBJ databases">
        <title>Acinetobacter genomospecies 28 strain ANC 4149.</title>
        <authorList>
            <person name="Radolfova-Krizova L."/>
            <person name="Nemec A."/>
        </authorList>
    </citation>
    <scope>NUCLEOTIDE SEQUENCE [LARGE SCALE GENOMIC DNA]</scope>
    <source>
        <strain evidence="1 2">ANC 4149</strain>
    </source>
</reference>
<dbReference type="STRING" id="1806892.AZH43_02535"/>
<evidence type="ECO:0000313" key="2">
    <source>
        <dbReference type="Proteomes" id="UP000076276"/>
    </source>
</evidence>
<sequence length="60" mass="6891">MAISLRQAHAGNILTLHSKRDRNWLIAQKCFQLRIELCKSSNKNQAYSFFSAKIQAITII</sequence>
<evidence type="ECO:0000313" key="1">
    <source>
        <dbReference type="EMBL" id="KYQ71745.1"/>
    </source>
</evidence>
<organism evidence="1 2">
    <name type="scientific">Acinetobacter pragensis</name>
    <dbReference type="NCBI Taxonomy" id="1806892"/>
    <lineage>
        <taxon>Bacteria</taxon>
        <taxon>Pseudomonadati</taxon>
        <taxon>Pseudomonadota</taxon>
        <taxon>Gammaproteobacteria</taxon>
        <taxon>Moraxellales</taxon>
        <taxon>Moraxellaceae</taxon>
        <taxon>Acinetobacter</taxon>
    </lineage>
</organism>
<keyword evidence="2" id="KW-1185">Reference proteome</keyword>
<dbReference type="EMBL" id="LUAW01000023">
    <property type="protein sequence ID" value="KYQ71745.1"/>
    <property type="molecule type" value="Genomic_DNA"/>
</dbReference>
<dbReference type="Proteomes" id="UP000076276">
    <property type="component" value="Unassembled WGS sequence"/>
</dbReference>